<evidence type="ECO:0000313" key="10">
    <source>
        <dbReference type="EMBL" id="SHK46492.1"/>
    </source>
</evidence>
<protein>
    <submittedName>
        <fullName evidence="10">ATP-binding cassette, subfamily C</fullName>
    </submittedName>
</protein>
<keyword evidence="3" id="KW-0547">Nucleotide-binding</keyword>
<dbReference type="SUPFAM" id="SSF52540">
    <property type="entry name" value="P-loop containing nucleoside triphosphate hydrolases"/>
    <property type="match status" value="1"/>
</dbReference>
<dbReference type="InterPro" id="IPR003439">
    <property type="entry name" value="ABC_transporter-like_ATP-bd"/>
</dbReference>
<accession>A0A1M6SP20</accession>
<dbReference type="PROSITE" id="PS50893">
    <property type="entry name" value="ABC_TRANSPORTER_2"/>
    <property type="match status" value="1"/>
</dbReference>
<dbReference type="GO" id="GO:0005886">
    <property type="term" value="C:plasma membrane"/>
    <property type="evidence" value="ECO:0007669"/>
    <property type="project" value="UniProtKB-SubCell"/>
</dbReference>
<evidence type="ECO:0000256" key="4">
    <source>
        <dbReference type="ARBA" id="ARBA00022840"/>
    </source>
</evidence>
<keyword evidence="11" id="KW-1185">Reference proteome</keyword>
<dbReference type="Pfam" id="PF00005">
    <property type="entry name" value="ABC_tran"/>
    <property type="match status" value="1"/>
</dbReference>
<dbReference type="GO" id="GO:0016887">
    <property type="term" value="F:ATP hydrolysis activity"/>
    <property type="evidence" value="ECO:0007669"/>
    <property type="project" value="InterPro"/>
</dbReference>
<dbReference type="InterPro" id="IPR011527">
    <property type="entry name" value="ABC1_TM_dom"/>
</dbReference>
<dbReference type="GO" id="GO:0005524">
    <property type="term" value="F:ATP binding"/>
    <property type="evidence" value="ECO:0007669"/>
    <property type="project" value="UniProtKB-KW"/>
</dbReference>
<dbReference type="InterPro" id="IPR039421">
    <property type="entry name" value="Type_1_exporter"/>
</dbReference>
<keyword evidence="6 7" id="KW-0472">Membrane</keyword>
<dbReference type="SMART" id="SM00382">
    <property type="entry name" value="AAA"/>
    <property type="match status" value="1"/>
</dbReference>
<evidence type="ECO:0000256" key="6">
    <source>
        <dbReference type="ARBA" id="ARBA00023136"/>
    </source>
</evidence>
<evidence type="ECO:0000256" key="5">
    <source>
        <dbReference type="ARBA" id="ARBA00022989"/>
    </source>
</evidence>
<dbReference type="OrthoDB" id="95687at2"/>
<dbReference type="AlphaFoldDB" id="A0A1M6SP20"/>
<organism evidence="10 11">
    <name type="scientific">Hathewaya proteolytica DSM 3090</name>
    <dbReference type="NCBI Taxonomy" id="1121331"/>
    <lineage>
        <taxon>Bacteria</taxon>
        <taxon>Bacillati</taxon>
        <taxon>Bacillota</taxon>
        <taxon>Clostridia</taxon>
        <taxon>Eubacteriales</taxon>
        <taxon>Clostridiaceae</taxon>
        <taxon>Hathewaya</taxon>
    </lineage>
</organism>
<feature type="domain" description="ABC transmembrane type-1" evidence="9">
    <location>
        <begin position="19"/>
        <end position="294"/>
    </location>
</feature>
<feature type="transmembrane region" description="Helical" evidence="7">
    <location>
        <begin position="126"/>
        <end position="146"/>
    </location>
</feature>
<dbReference type="SUPFAM" id="SSF90123">
    <property type="entry name" value="ABC transporter transmembrane region"/>
    <property type="match status" value="1"/>
</dbReference>
<dbReference type="STRING" id="1121331.SAMN02745248_02602"/>
<evidence type="ECO:0000259" key="8">
    <source>
        <dbReference type="PROSITE" id="PS50893"/>
    </source>
</evidence>
<dbReference type="PROSITE" id="PS50929">
    <property type="entry name" value="ABC_TM1F"/>
    <property type="match status" value="1"/>
</dbReference>
<feature type="transmembrane region" description="Helical" evidence="7">
    <location>
        <begin position="48"/>
        <end position="69"/>
    </location>
</feature>
<evidence type="ECO:0000256" key="3">
    <source>
        <dbReference type="ARBA" id="ARBA00022741"/>
    </source>
</evidence>
<gene>
    <name evidence="10" type="ORF">SAMN02745248_02602</name>
</gene>
<dbReference type="InterPro" id="IPR036640">
    <property type="entry name" value="ABC1_TM_sf"/>
</dbReference>
<feature type="transmembrane region" description="Helical" evidence="7">
    <location>
        <begin position="12"/>
        <end position="36"/>
    </location>
</feature>
<evidence type="ECO:0000259" key="9">
    <source>
        <dbReference type="PROSITE" id="PS50929"/>
    </source>
</evidence>
<dbReference type="EMBL" id="FRAD01000030">
    <property type="protein sequence ID" value="SHK46492.1"/>
    <property type="molecule type" value="Genomic_DNA"/>
</dbReference>
<dbReference type="CDD" id="cd07346">
    <property type="entry name" value="ABC_6TM_exporters"/>
    <property type="match status" value="1"/>
</dbReference>
<evidence type="ECO:0000256" key="7">
    <source>
        <dbReference type="SAM" id="Phobius"/>
    </source>
</evidence>
<dbReference type="RefSeq" id="WP_072904489.1">
    <property type="nucleotide sequence ID" value="NZ_FRAD01000030.1"/>
</dbReference>
<proteinExistence type="predicted"/>
<comment type="subcellular location">
    <subcellularLocation>
        <location evidence="1">Cell membrane</location>
        <topology evidence="1">Multi-pass membrane protein</topology>
    </subcellularLocation>
</comment>
<dbReference type="Gene3D" id="1.20.1560.10">
    <property type="entry name" value="ABC transporter type 1, transmembrane domain"/>
    <property type="match status" value="1"/>
</dbReference>
<feature type="transmembrane region" description="Helical" evidence="7">
    <location>
        <begin position="152"/>
        <end position="174"/>
    </location>
</feature>
<dbReference type="PROSITE" id="PS00211">
    <property type="entry name" value="ABC_TRANSPORTER_1"/>
    <property type="match status" value="1"/>
</dbReference>
<dbReference type="PANTHER" id="PTHR43394:SF1">
    <property type="entry name" value="ATP-BINDING CASSETTE SUB-FAMILY B MEMBER 10, MITOCHONDRIAL"/>
    <property type="match status" value="1"/>
</dbReference>
<evidence type="ECO:0000313" key="11">
    <source>
        <dbReference type="Proteomes" id="UP000183952"/>
    </source>
</evidence>
<dbReference type="InterPro" id="IPR027417">
    <property type="entry name" value="P-loop_NTPase"/>
</dbReference>
<keyword evidence="5 7" id="KW-1133">Transmembrane helix</keyword>
<sequence>MEKHLFKHKFLLISKFTWGLMETIVSLVAAFFMGYIVDCIVDKDLKKLMWGIAILITLMLVQFIVIYMYRYLEGKFIKASIKDLKDVVFDSVINYDVKRFNSESTASYISNLTTDMDIISKKYYRSVFEIFENLTLLIGGVAYMIFIHPLMAAIVVGMGLFMLLIPTFMGKALGRKQKSYSDSMEEFRTITQDNLSGFEVIKSFNIGSMVFHKFFNANKKSEKAKMKYNNTTQVLDSSCEFLNSLIQTGLTGVGIFLVLKGKMTLGVCISAIQLMNYILQPMSSLSRNISMFKSVKPIIAKLDGLLRKGTKEHKNYEELQGFEKSIEFQDVCFSYTEERKILDGISLKINKGEKCAIVGGSGCGKSTLIKLLLGFYDDYTGTITIDGKDVKDISPSSLYQYICPIEQKVYMMQDTIENNIKLYKEYSPEAVQYAIDNTGLSDLIGSLDQGIKTLVTEDASNFSGGESQRISIARALVKHTPVLILDEATSSLDNINAYNIEKSLMSIKDLTCVEVTHKFNKDILRRYDKVIVLKDGKVVEIGTFDELIDRKQYFYSLYNVTANDVHTQQCAG</sequence>
<dbReference type="InterPro" id="IPR017871">
    <property type="entry name" value="ABC_transporter-like_CS"/>
</dbReference>
<dbReference type="Pfam" id="PF00664">
    <property type="entry name" value="ABC_membrane"/>
    <property type="match status" value="1"/>
</dbReference>
<feature type="domain" description="ABC transporter" evidence="8">
    <location>
        <begin position="326"/>
        <end position="560"/>
    </location>
</feature>
<dbReference type="Proteomes" id="UP000183952">
    <property type="component" value="Unassembled WGS sequence"/>
</dbReference>
<dbReference type="InterPro" id="IPR003593">
    <property type="entry name" value="AAA+_ATPase"/>
</dbReference>
<evidence type="ECO:0000256" key="1">
    <source>
        <dbReference type="ARBA" id="ARBA00004651"/>
    </source>
</evidence>
<dbReference type="Gene3D" id="3.40.50.300">
    <property type="entry name" value="P-loop containing nucleotide triphosphate hydrolases"/>
    <property type="match status" value="1"/>
</dbReference>
<keyword evidence="2 7" id="KW-0812">Transmembrane</keyword>
<dbReference type="GO" id="GO:0015421">
    <property type="term" value="F:ABC-type oligopeptide transporter activity"/>
    <property type="evidence" value="ECO:0007669"/>
    <property type="project" value="TreeGrafter"/>
</dbReference>
<dbReference type="PANTHER" id="PTHR43394">
    <property type="entry name" value="ATP-DEPENDENT PERMEASE MDL1, MITOCHONDRIAL"/>
    <property type="match status" value="1"/>
</dbReference>
<reference evidence="10 11" key="1">
    <citation type="submission" date="2016-11" db="EMBL/GenBank/DDBJ databases">
        <authorList>
            <person name="Jaros S."/>
            <person name="Januszkiewicz K."/>
            <person name="Wedrychowicz H."/>
        </authorList>
    </citation>
    <scope>NUCLEOTIDE SEQUENCE [LARGE SCALE GENOMIC DNA]</scope>
    <source>
        <strain evidence="10 11">DSM 3090</strain>
    </source>
</reference>
<keyword evidence="4 10" id="KW-0067">ATP-binding</keyword>
<evidence type="ECO:0000256" key="2">
    <source>
        <dbReference type="ARBA" id="ARBA00022692"/>
    </source>
</evidence>
<name>A0A1M6SP20_9CLOT</name>